<sequence>MRCSATSTQSSAKAGHPLAPLCPLPPYANASRVRPSGNAPANLSSGIRFHLAEDRVQELLMGEELYGDRGLAVRELYQNALDACRYREARTTYLQRTGQRVEDWAGLIEFVQGVDDARRPYLECRGDIAALRELLTRPGQELPGPHPAHICLGVAGRLVQALLRELAGEAYPFHVTAERSAGGTQLLAHAGALLDEDKTTSGELRFLARRLVEALTDALRVAESRGGRLLVRGEQGADERNQDDQ</sequence>
<reference evidence="1 2" key="1">
    <citation type="submission" date="2020-02" db="EMBL/GenBank/DDBJ databases">
        <title>Streptomyces malaysiensis DSM14702 (JHCC583434, PFL_A843) Genome sequencing and assembly.</title>
        <authorList>
            <person name="Samborskyy M."/>
        </authorList>
    </citation>
    <scope>NUCLEOTIDE SEQUENCE [LARGE SCALE GENOMIC DNA]</scope>
    <source>
        <strain evidence="1 2">DSM 14702</strain>
    </source>
</reference>
<proteinExistence type="predicted"/>
<organism evidence="1 2">
    <name type="scientific">Streptomyces malaysiensis</name>
    <dbReference type="NCBI Taxonomy" id="92644"/>
    <lineage>
        <taxon>Bacteria</taxon>
        <taxon>Bacillati</taxon>
        <taxon>Actinomycetota</taxon>
        <taxon>Actinomycetes</taxon>
        <taxon>Kitasatosporales</taxon>
        <taxon>Streptomycetaceae</taxon>
        <taxon>Streptomyces</taxon>
        <taxon>Streptomyces violaceusniger group</taxon>
    </lineage>
</organism>
<comment type="caution">
    <text evidence="1">The sequence shown here is derived from an EMBL/GenBank/DDBJ whole genome shotgun (WGS) entry which is preliminary data.</text>
</comment>
<name>A0A7X5X465_STRMQ</name>
<dbReference type="Proteomes" id="UP000536624">
    <property type="component" value="Unassembled WGS sequence"/>
</dbReference>
<dbReference type="Gene3D" id="3.30.565.10">
    <property type="entry name" value="Histidine kinase-like ATPase, C-terminal domain"/>
    <property type="match status" value="1"/>
</dbReference>
<evidence type="ECO:0000313" key="2">
    <source>
        <dbReference type="Proteomes" id="UP000536624"/>
    </source>
</evidence>
<evidence type="ECO:0000313" key="1">
    <source>
        <dbReference type="EMBL" id="NIY66346.1"/>
    </source>
</evidence>
<dbReference type="InterPro" id="IPR036890">
    <property type="entry name" value="HATPase_C_sf"/>
</dbReference>
<accession>A0A7X5X465</accession>
<gene>
    <name evidence="1" type="ORF">SMALB_4367</name>
</gene>
<dbReference type="EMBL" id="JAALLH010000001">
    <property type="protein sequence ID" value="NIY66346.1"/>
    <property type="molecule type" value="Genomic_DNA"/>
</dbReference>
<protein>
    <submittedName>
        <fullName evidence="1">Uncharacterized protein</fullName>
    </submittedName>
</protein>
<dbReference type="AlphaFoldDB" id="A0A7X5X465"/>